<dbReference type="EMBL" id="JAEDAO010000001">
    <property type="protein sequence ID" value="MBK0391247.1"/>
    <property type="molecule type" value="Genomic_DNA"/>
</dbReference>
<reference evidence="2" key="1">
    <citation type="submission" date="2020-12" db="EMBL/GenBank/DDBJ databases">
        <title>Ramlibacter sp. nov., isolated from a freshwater alga, Cryptomonas.</title>
        <authorList>
            <person name="Kim H.M."/>
            <person name="Jeon C.O."/>
        </authorList>
    </citation>
    <scope>NUCLEOTIDE SEQUENCE</scope>
    <source>
        <strain evidence="2">CrO1</strain>
    </source>
</reference>
<sequence length="138" mass="14427">MKRNPRSFAGAAALLLVSCAAVEPQPVPAPVAPEAPRPVVDAPAPGPAAPMAHPDRDALNLACDDGIELRVRFGEDEAAVEGLGEGRQILGRDAGGTGPQQSVYSGDRMRVEFGLGPGGTDADVHLLDSMRTLHCRRR</sequence>
<gene>
    <name evidence="2" type="ORF">I8E28_01470</name>
</gene>
<dbReference type="RefSeq" id="WP_200786079.1">
    <property type="nucleotide sequence ID" value="NZ_JAEDAO010000001.1"/>
</dbReference>
<dbReference type="AlphaFoldDB" id="A0A934PY71"/>
<evidence type="ECO:0000313" key="2">
    <source>
        <dbReference type="EMBL" id="MBK0391247.1"/>
    </source>
</evidence>
<protein>
    <recommendedName>
        <fullName evidence="4">C-type lysozyme inhibitor domain-containing protein</fullName>
    </recommendedName>
</protein>
<keyword evidence="3" id="KW-1185">Reference proteome</keyword>
<feature type="region of interest" description="Disordered" evidence="1">
    <location>
        <begin position="29"/>
        <end position="53"/>
    </location>
</feature>
<comment type="caution">
    <text evidence="2">The sequence shown here is derived from an EMBL/GenBank/DDBJ whole genome shotgun (WGS) entry which is preliminary data.</text>
</comment>
<proteinExistence type="predicted"/>
<dbReference type="PROSITE" id="PS51257">
    <property type="entry name" value="PROKAR_LIPOPROTEIN"/>
    <property type="match status" value="1"/>
</dbReference>
<evidence type="ECO:0000313" key="3">
    <source>
        <dbReference type="Proteomes" id="UP000617041"/>
    </source>
</evidence>
<evidence type="ECO:0008006" key="4">
    <source>
        <dbReference type="Google" id="ProtNLM"/>
    </source>
</evidence>
<name>A0A934PY71_9BURK</name>
<accession>A0A934PY71</accession>
<dbReference type="Proteomes" id="UP000617041">
    <property type="component" value="Unassembled WGS sequence"/>
</dbReference>
<evidence type="ECO:0000256" key="1">
    <source>
        <dbReference type="SAM" id="MobiDB-lite"/>
    </source>
</evidence>
<organism evidence="2 3">
    <name type="scientific">Ramlibacter algicola</name>
    <dbReference type="NCBI Taxonomy" id="2795217"/>
    <lineage>
        <taxon>Bacteria</taxon>
        <taxon>Pseudomonadati</taxon>
        <taxon>Pseudomonadota</taxon>
        <taxon>Betaproteobacteria</taxon>
        <taxon>Burkholderiales</taxon>
        <taxon>Comamonadaceae</taxon>
        <taxon>Ramlibacter</taxon>
    </lineage>
</organism>